<accession>K6UKJ9</accession>
<dbReference type="Pfam" id="PF07179">
    <property type="entry name" value="SseB"/>
    <property type="match status" value="1"/>
</dbReference>
<keyword evidence="4" id="KW-1185">Reference proteome</keyword>
<organism evidence="3 4">
    <name type="scientific">Austwickia chelonae NBRC 105200</name>
    <dbReference type="NCBI Taxonomy" id="1184607"/>
    <lineage>
        <taxon>Bacteria</taxon>
        <taxon>Bacillati</taxon>
        <taxon>Actinomycetota</taxon>
        <taxon>Actinomycetes</taxon>
        <taxon>Micrococcales</taxon>
        <taxon>Dermatophilaceae</taxon>
        <taxon>Austwickia</taxon>
    </lineage>
</organism>
<dbReference type="STRING" id="100225.SAMN05421595_1584"/>
<evidence type="ECO:0000256" key="1">
    <source>
        <dbReference type="SAM" id="MobiDB-lite"/>
    </source>
</evidence>
<dbReference type="eggNOG" id="COG0106">
    <property type="taxonomic scope" value="Bacteria"/>
</dbReference>
<sequence length="264" mass="27351">MTHQPEVRGPEAGVVTGQLSDTGGVPWSGRTLSPSPFSTDEGRSDPRLVRSLAQVGSADPSQRARAEAEMMGILASSRVVLPLLALPDAGNGTDLGEMATALLVAPDGSKALPFFTGVEALARWDARARPVPMMAGQAAQAALAEEGCHAAVVDVADQHATVVRMSQLWALALREVWVPTDRDPVVCEAVRAAAEGVQGVRAASVVVGWVGLPGVLRVEVEVLPGLGGEALDEALLAVGENLSAEPDVRRRIDDLSVKVVPAAG</sequence>
<evidence type="ECO:0000313" key="3">
    <source>
        <dbReference type="EMBL" id="GAB76456.1"/>
    </source>
</evidence>
<gene>
    <name evidence="3" type="ORF">AUCHE_01_00190</name>
</gene>
<feature type="region of interest" description="Disordered" evidence="1">
    <location>
        <begin position="1"/>
        <end position="45"/>
    </location>
</feature>
<evidence type="ECO:0000313" key="4">
    <source>
        <dbReference type="Proteomes" id="UP000008495"/>
    </source>
</evidence>
<dbReference type="EMBL" id="BAGZ01000001">
    <property type="protein sequence ID" value="GAB76456.1"/>
    <property type="molecule type" value="Genomic_DNA"/>
</dbReference>
<dbReference type="RefSeq" id="WP_006501206.1">
    <property type="nucleotide sequence ID" value="NZ_BAGZ01000001.1"/>
</dbReference>
<evidence type="ECO:0000259" key="2">
    <source>
        <dbReference type="Pfam" id="PF07179"/>
    </source>
</evidence>
<dbReference type="Proteomes" id="UP000008495">
    <property type="component" value="Unassembled WGS sequence"/>
</dbReference>
<name>K6UKJ9_9MICO</name>
<dbReference type="InterPro" id="IPR009839">
    <property type="entry name" value="SseB_N"/>
</dbReference>
<comment type="caution">
    <text evidence="3">The sequence shown here is derived from an EMBL/GenBank/DDBJ whole genome shotgun (WGS) entry which is preliminary data.</text>
</comment>
<dbReference type="AlphaFoldDB" id="K6UKJ9"/>
<proteinExistence type="predicted"/>
<feature type="domain" description="SseB protein N-terminal" evidence="2">
    <location>
        <begin position="62"/>
        <end position="170"/>
    </location>
</feature>
<reference evidence="3 4" key="1">
    <citation type="submission" date="2012-08" db="EMBL/GenBank/DDBJ databases">
        <title>Whole genome shotgun sequence of Austwickia chelonae NBRC 105200.</title>
        <authorList>
            <person name="Yoshida I."/>
            <person name="Hosoyama A."/>
            <person name="Tsuchikane K."/>
            <person name="Katsumata H."/>
            <person name="Ando Y."/>
            <person name="Ohji S."/>
            <person name="Hamada M."/>
            <person name="Tamura T."/>
            <person name="Yamazoe A."/>
            <person name="Yamazaki S."/>
            <person name="Fujita N."/>
        </authorList>
    </citation>
    <scope>NUCLEOTIDE SEQUENCE [LARGE SCALE GENOMIC DNA]</scope>
    <source>
        <strain evidence="3 4">NBRC 105200</strain>
    </source>
</reference>
<protein>
    <recommendedName>
        <fullName evidence="2">SseB protein N-terminal domain-containing protein</fullName>
    </recommendedName>
</protein>